<gene>
    <name evidence="2" type="ORF">LXM24_26370</name>
</gene>
<evidence type="ECO:0000313" key="2">
    <source>
        <dbReference type="EMBL" id="MCF0043659.1"/>
    </source>
</evidence>
<dbReference type="RefSeq" id="WP_234616390.1">
    <property type="nucleotide sequence ID" value="NZ_CP098806.1"/>
</dbReference>
<dbReference type="Pfam" id="PF22292">
    <property type="entry name" value="DUF6965"/>
    <property type="match status" value="1"/>
</dbReference>
<comment type="caution">
    <text evidence="2">The sequence shown here is derived from an EMBL/GenBank/DDBJ whole genome shotgun (WGS) entry which is preliminary data.</text>
</comment>
<name>A0A9X1PEJ3_9BACT</name>
<dbReference type="Proteomes" id="UP001139700">
    <property type="component" value="Unassembled WGS sequence"/>
</dbReference>
<dbReference type="EMBL" id="JAJTTA010000008">
    <property type="protein sequence ID" value="MCF0043659.1"/>
    <property type="molecule type" value="Genomic_DNA"/>
</dbReference>
<protein>
    <recommendedName>
        <fullName evidence="1">DUF6965 domain-containing protein</fullName>
    </recommendedName>
</protein>
<dbReference type="InterPro" id="IPR054238">
    <property type="entry name" value="DUF6965"/>
</dbReference>
<proteinExistence type="predicted"/>
<dbReference type="AlphaFoldDB" id="A0A9X1PEJ3"/>
<evidence type="ECO:0000259" key="1">
    <source>
        <dbReference type="Pfam" id="PF22292"/>
    </source>
</evidence>
<evidence type="ECO:0000313" key="3">
    <source>
        <dbReference type="Proteomes" id="UP001139700"/>
    </source>
</evidence>
<keyword evidence="3" id="KW-1185">Reference proteome</keyword>
<organism evidence="2 3">
    <name type="scientific">Dyadobacter fanqingshengii</name>
    <dbReference type="NCBI Taxonomy" id="2906443"/>
    <lineage>
        <taxon>Bacteria</taxon>
        <taxon>Pseudomonadati</taxon>
        <taxon>Bacteroidota</taxon>
        <taxon>Cytophagia</taxon>
        <taxon>Cytophagales</taxon>
        <taxon>Spirosomataceae</taxon>
        <taxon>Dyadobacter</taxon>
    </lineage>
</organism>
<reference evidence="2" key="1">
    <citation type="submission" date="2021-12" db="EMBL/GenBank/DDBJ databases">
        <title>Novel species in genus Dyadobacter.</title>
        <authorList>
            <person name="Ma C."/>
        </authorList>
    </citation>
    <scope>NUCLEOTIDE SEQUENCE</scope>
    <source>
        <strain evidence="2">CY399</strain>
    </source>
</reference>
<feature type="domain" description="DUF6965" evidence="1">
    <location>
        <begin position="5"/>
        <end position="69"/>
    </location>
</feature>
<sequence length="72" mass="8372">MKIFSIEELEAYFKDFETPTGPVKANKFSTIVDPKAFVEADLYILNNNPCHKSVNSCRLRLIEFKEWLEACK</sequence>
<accession>A0A9X1PEJ3</accession>